<evidence type="ECO:0000259" key="3">
    <source>
        <dbReference type="Pfam" id="PF00171"/>
    </source>
</evidence>
<comment type="similarity">
    <text evidence="1">Belongs to the aldehyde dehydrogenase family.</text>
</comment>
<evidence type="ECO:0000256" key="1">
    <source>
        <dbReference type="ARBA" id="ARBA00009986"/>
    </source>
</evidence>
<reference evidence="4 5" key="1">
    <citation type="submission" date="2017-11" db="EMBL/GenBank/DDBJ databases">
        <title>Complete genome of Rhizobium leguminosarum Norway, an ineffective micro-symbiont.</title>
        <authorList>
            <person name="Hoffrichter A."/>
            <person name="Liang J."/>
            <person name="Brachmann A."/>
            <person name="Marin M."/>
        </authorList>
    </citation>
    <scope>NUCLEOTIDE SEQUENCE [LARGE SCALE GENOMIC DNA]</scope>
    <source>
        <strain evidence="4 5">Norway</strain>
        <plasmid evidence="5">Plasmid prln1</plasmid>
    </source>
</reference>
<dbReference type="InterPro" id="IPR016162">
    <property type="entry name" value="Ald_DH_N"/>
</dbReference>
<keyword evidence="2 4" id="KW-0560">Oxidoreductase</keyword>
<dbReference type="InterPro" id="IPR016163">
    <property type="entry name" value="Ald_DH_C"/>
</dbReference>
<dbReference type="RefSeq" id="WP_105008661.1">
    <property type="nucleotide sequence ID" value="NZ_CP025013.1"/>
</dbReference>
<dbReference type="EMBL" id="CP025013">
    <property type="protein sequence ID" value="AUW45932.1"/>
    <property type="molecule type" value="Genomic_DNA"/>
</dbReference>
<geneLocation type="plasmid" evidence="5">
    <name>prln1</name>
</geneLocation>
<dbReference type="EC" id="1.2.1.26" evidence="4"/>
<dbReference type="PANTHER" id="PTHR43353">
    <property type="entry name" value="SUCCINATE-SEMIALDEHYDE DEHYDROGENASE, MITOCHONDRIAL"/>
    <property type="match status" value="1"/>
</dbReference>
<sequence length="475" mass="50044">MTKSLFINGVWTAGSGTRRGRVMDPARSQQTGEVAIAEVADLDTALEAAGRSFATWRKTTAYERSRLLLKAAALVRARGEAITAAITREQGKPLAEARLEASATADIIEWYAEEARRAYGRVIPSRLPGARQMAIQEPVGPVAAFSPWNFPCGQLVRKIAAALAAGCTIIAKAPEETPSSVIALVECFEEAGLPPGVLNLVFGIPAEISSHLIPSPIIRKISFTGSVPVGRHLASLAGQYLKRTTMELGGHAPFIVCDDADPAAVSTLGAGMKFRNAGQICTSPTRFLVAAPLHADFVTRFADIAGKLVVGNGSEAETQMGPLAHARRIDAVDGLIRDAIEQGATLVTGGKRIGNEGTFYAPTVLADVPLSARIMHEEPFGPVAVINRFTSLPDMITEANRLPYGLGAYAFTRSSANIARISDDVESGMISINHFGLAAPETPFGGIKDSGHGSEGGSEGLQAYLATKFISQVGA</sequence>
<protein>
    <submittedName>
        <fullName evidence="4">Alpha-ketoglutaric semialdehyde dehydrogenase</fullName>
        <ecNumber evidence="4">1.2.1.26</ecNumber>
    </submittedName>
</protein>
<dbReference type="SUPFAM" id="SSF53720">
    <property type="entry name" value="ALDH-like"/>
    <property type="match status" value="1"/>
</dbReference>
<dbReference type="CDD" id="cd07103">
    <property type="entry name" value="ALDH_F5_SSADH_GabD"/>
    <property type="match status" value="1"/>
</dbReference>
<evidence type="ECO:0000313" key="4">
    <source>
        <dbReference type="EMBL" id="AUW45932.1"/>
    </source>
</evidence>
<dbReference type="PANTHER" id="PTHR43353:SF5">
    <property type="entry name" value="SUCCINATE-SEMIALDEHYDE DEHYDROGENASE, MITOCHONDRIAL"/>
    <property type="match status" value="1"/>
</dbReference>
<dbReference type="GO" id="GO:0004777">
    <property type="term" value="F:succinate-semialdehyde dehydrogenase (NAD+) activity"/>
    <property type="evidence" value="ECO:0007669"/>
    <property type="project" value="TreeGrafter"/>
</dbReference>
<dbReference type="GO" id="GO:0009450">
    <property type="term" value="P:gamma-aminobutyric acid catabolic process"/>
    <property type="evidence" value="ECO:0007669"/>
    <property type="project" value="TreeGrafter"/>
</dbReference>
<dbReference type="FunFam" id="3.40.605.10:FF:000033">
    <property type="entry name" value="NAD-dependent succinate-semialdehyde dehydrogenase"/>
    <property type="match status" value="1"/>
</dbReference>
<accession>A0A2K9ZCG3</accession>
<evidence type="ECO:0000313" key="5">
    <source>
        <dbReference type="Proteomes" id="UP000238523"/>
    </source>
</evidence>
<feature type="domain" description="Aldehyde dehydrogenase" evidence="3">
    <location>
        <begin position="11"/>
        <end position="470"/>
    </location>
</feature>
<organism evidence="4 5">
    <name type="scientific">Rhizobium leguminosarum</name>
    <dbReference type="NCBI Taxonomy" id="384"/>
    <lineage>
        <taxon>Bacteria</taxon>
        <taxon>Pseudomonadati</taxon>
        <taxon>Pseudomonadota</taxon>
        <taxon>Alphaproteobacteria</taxon>
        <taxon>Hyphomicrobiales</taxon>
        <taxon>Rhizobiaceae</taxon>
        <taxon>Rhizobium/Agrobacterium group</taxon>
        <taxon>Rhizobium</taxon>
    </lineage>
</organism>
<name>A0A2K9ZCG3_RHILE</name>
<dbReference type="Gene3D" id="3.40.605.10">
    <property type="entry name" value="Aldehyde Dehydrogenase, Chain A, domain 1"/>
    <property type="match status" value="1"/>
</dbReference>
<dbReference type="GO" id="GO:0047533">
    <property type="term" value="F:2,5-dioxovalerate dehydrogenase (NADP+) activity"/>
    <property type="evidence" value="ECO:0007669"/>
    <property type="project" value="UniProtKB-EC"/>
</dbReference>
<dbReference type="Proteomes" id="UP000238523">
    <property type="component" value="Plasmid pRLN1"/>
</dbReference>
<dbReference type="Gene3D" id="3.40.309.10">
    <property type="entry name" value="Aldehyde Dehydrogenase, Chain A, domain 2"/>
    <property type="match status" value="1"/>
</dbReference>
<dbReference type="InterPro" id="IPR016161">
    <property type="entry name" value="Ald_DH/histidinol_DH"/>
</dbReference>
<gene>
    <name evidence="4" type="primary">araE</name>
    <name evidence="4" type="ORF">CUJ84_pRLN1000471</name>
</gene>
<dbReference type="InterPro" id="IPR015590">
    <property type="entry name" value="Aldehyde_DH_dom"/>
</dbReference>
<proteinExistence type="inferred from homology"/>
<dbReference type="InterPro" id="IPR050740">
    <property type="entry name" value="Aldehyde_DH_Superfamily"/>
</dbReference>
<dbReference type="AlphaFoldDB" id="A0A2K9ZCG3"/>
<evidence type="ECO:0000256" key="2">
    <source>
        <dbReference type="ARBA" id="ARBA00023002"/>
    </source>
</evidence>
<keyword evidence="4" id="KW-0614">Plasmid</keyword>
<dbReference type="Pfam" id="PF00171">
    <property type="entry name" value="Aldedh"/>
    <property type="match status" value="1"/>
</dbReference>